<proteinExistence type="predicted"/>
<dbReference type="EMBL" id="ADBL01000538">
    <property type="status" value="NOT_ANNOTATED_CDS"/>
    <property type="molecule type" value="Genomic_DNA"/>
</dbReference>
<accession>A0A0C4DQH8</accession>
<evidence type="ECO:0000313" key="3">
    <source>
        <dbReference type="EnsemblFungi" id="MAPG_02121T0"/>
    </source>
</evidence>
<organism evidence="3 4">
    <name type="scientific">Magnaporthiopsis poae (strain ATCC 64411 / 73-15)</name>
    <name type="common">Kentucky bluegrass fungus</name>
    <name type="synonym">Magnaporthe poae</name>
    <dbReference type="NCBI Taxonomy" id="644358"/>
    <lineage>
        <taxon>Eukaryota</taxon>
        <taxon>Fungi</taxon>
        <taxon>Dikarya</taxon>
        <taxon>Ascomycota</taxon>
        <taxon>Pezizomycotina</taxon>
        <taxon>Sordariomycetes</taxon>
        <taxon>Sordariomycetidae</taxon>
        <taxon>Magnaporthales</taxon>
        <taxon>Magnaporthaceae</taxon>
        <taxon>Magnaporthiopsis</taxon>
    </lineage>
</organism>
<reference evidence="2" key="3">
    <citation type="submission" date="2011-03" db="EMBL/GenBank/DDBJ databases">
        <title>Annotation of Magnaporthe poae ATCC 64411.</title>
        <authorList>
            <person name="Ma L.-J."/>
            <person name="Dead R."/>
            <person name="Young S.K."/>
            <person name="Zeng Q."/>
            <person name="Gargeya S."/>
            <person name="Fitzgerald M."/>
            <person name="Haas B."/>
            <person name="Abouelleil A."/>
            <person name="Alvarado L."/>
            <person name="Arachchi H.M."/>
            <person name="Berlin A."/>
            <person name="Brown A."/>
            <person name="Chapman S.B."/>
            <person name="Chen Z."/>
            <person name="Dunbar C."/>
            <person name="Freedman E."/>
            <person name="Gearin G."/>
            <person name="Gellesch M."/>
            <person name="Goldberg J."/>
            <person name="Griggs A."/>
            <person name="Gujja S."/>
            <person name="Heiman D."/>
            <person name="Howarth C."/>
            <person name="Larson L."/>
            <person name="Lui A."/>
            <person name="MacDonald P.J.P."/>
            <person name="Mehta T."/>
            <person name="Montmayeur A."/>
            <person name="Murphy C."/>
            <person name="Neiman D."/>
            <person name="Pearson M."/>
            <person name="Priest M."/>
            <person name="Roberts A."/>
            <person name="Saif S."/>
            <person name="Shea T."/>
            <person name="Shenoy N."/>
            <person name="Sisk P."/>
            <person name="Stolte C."/>
            <person name="Sykes S."/>
            <person name="Yandava C."/>
            <person name="Wortman J."/>
            <person name="Nusbaum C."/>
            <person name="Birren B."/>
        </authorList>
    </citation>
    <scope>NUCLEOTIDE SEQUENCE</scope>
    <source>
        <strain evidence="2">ATCC 64411</strain>
    </source>
</reference>
<feature type="region of interest" description="Disordered" evidence="1">
    <location>
        <begin position="1"/>
        <end position="34"/>
    </location>
</feature>
<dbReference type="EnsemblFungi" id="MAPG_02121T0">
    <property type="protein sequence ID" value="MAPG_02121T0"/>
    <property type="gene ID" value="MAPG_02121"/>
</dbReference>
<keyword evidence="4" id="KW-1185">Reference proteome</keyword>
<dbReference type="EMBL" id="GL876967">
    <property type="protein sequence ID" value="KLU83054.1"/>
    <property type="molecule type" value="Genomic_DNA"/>
</dbReference>
<evidence type="ECO:0000256" key="1">
    <source>
        <dbReference type="SAM" id="MobiDB-lite"/>
    </source>
</evidence>
<feature type="region of interest" description="Disordered" evidence="1">
    <location>
        <begin position="49"/>
        <end position="94"/>
    </location>
</feature>
<dbReference type="VEuPathDB" id="FungiDB:MAPG_02121"/>
<reference evidence="4" key="1">
    <citation type="submission" date="2010-05" db="EMBL/GenBank/DDBJ databases">
        <title>The genome sequence of Magnaporthe poae strain ATCC 64411.</title>
        <authorList>
            <person name="Ma L.-J."/>
            <person name="Dead R."/>
            <person name="Young S."/>
            <person name="Zeng Q."/>
            <person name="Koehrsen M."/>
            <person name="Alvarado L."/>
            <person name="Berlin A."/>
            <person name="Chapman S.B."/>
            <person name="Chen Z."/>
            <person name="Freedman E."/>
            <person name="Gellesch M."/>
            <person name="Goldberg J."/>
            <person name="Griggs A."/>
            <person name="Gujja S."/>
            <person name="Heilman E.R."/>
            <person name="Heiman D."/>
            <person name="Hepburn T."/>
            <person name="Howarth C."/>
            <person name="Jen D."/>
            <person name="Larson L."/>
            <person name="Mehta T."/>
            <person name="Neiman D."/>
            <person name="Pearson M."/>
            <person name="Roberts A."/>
            <person name="Saif S."/>
            <person name="Shea T."/>
            <person name="Shenoy N."/>
            <person name="Sisk P."/>
            <person name="Stolte C."/>
            <person name="Sykes S."/>
            <person name="Walk T."/>
            <person name="White J."/>
            <person name="Yandava C."/>
            <person name="Haas B."/>
            <person name="Nusbaum C."/>
            <person name="Birren B."/>
        </authorList>
    </citation>
    <scope>NUCLEOTIDE SEQUENCE [LARGE SCALE GENOMIC DNA]</scope>
    <source>
        <strain evidence="4">ATCC 64411 / 73-15</strain>
    </source>
</reference>
<name>A0A0C4DQH8_MAGP6</name>
<reference evidence="3" key="5">
    <citation type="submission" date="2015-06" db="UniProtKB">
        <authorList>
            <consortium name="EnsemblFungi"/>
        </authorList>
    </citation>
    <scope>IDENTIFICATION</scope>
    <source>
        <strain evidence="3">ATCC 64411</strain>
    </source>
</reference>
<sequence>MQRGSTAQGQGRKEKAPRRQQQEPLQGRGSDQARLAAWESAINRLVAAAAARAQRASARDGEKGSPVPVREQHPASRVWNSRQGGGNDDENKGE</sequence>
<protein>
    <submittedName>
        <fullName evidence="2 3">Uncharacterized protein</fullName>
    </submittedName>
</protein>
<dbReference type="AlphaFoldDB" id="A0A0C4DQH8"/>
<gene>
    <name evidence="2" type="ORF">MAPG_02121</name>
</gene>
<dbReference type="Proteomes" id="UP000011715">
    <property type="component" value="Unassembled WGS sequence"/>
</dbReference>
<reference evidence="2" key="2">
    <citation type="submission" date="2010-05" db="EMBL/GenBank/DDBJ databases">
        <title>The Genome Sequence of Magnaporthe poae strain ATCC 64411.</title>
        <authorList>
            <consortium name="The Broad Institute Genome Sequencing Platform"/>
            <consortium name="Broad Institute Genome Sequencing Center for Infectious Disease"/>
            <person name="Ma L.-J."/>
            <person name="Dead R."/>
            <person name="Young S."/>
            <person name="Zeng Q."/>
            <person name="Koehrsen M."/>
            <person name="Alvarado L."/>
            <person name="Berlin A."/>
            <person name="Chapman S.B."/>
            <person name="Chen Z."/>
            <person name="Freedman E."/>
            <person name="Gellesch M."/>
            <person name="Goldberg J."/>
            <person name="Griggs A."/>
            <person name="Gujja S."/>
            <person name="Heilman E.R."/>
            <person name="Heiman D."/>
            <person name="Hepburn T."/>
            <person name="Howarth C."/>
            <person name="Jen D."/>
            <person name="Larson L."/>
            <person name="Mehta T."/>
            <person name="Neiman D."/>
            <person name="Pearson M."/>
            <person name="Roberts A."/>
            <person name="Saif S."/>
            <person name="Shea T."/>
            <person name="Shenoy N."/>
            <person name="Sisk P."/>
            <person name="Stolte C."/>
            <person name="Sykes S."/>
            <person name="Walk T."/>
            <person name="White J."/>
            <person name="Yandava C."/>
            <person name="Haas B."/>
            <person name="Nusbaum C."/>
            <person name="Birren B."/>
        </authorList>
    </citation>
    <scope>NUCLEOTIDE SEQUENCE</scope>
    <source>
        <strain evidence="2">ATCC 64411</strain>
    </source>
</reference>
<evidence type="ECO:0000313" key="4">
    <source>
        <dbReference type="Proteomes" id="UP000011715"/>
    </source>
</evidence>
<evidence type="ECO:0000313" key="2">
    <source>
        <dbReference type="EMBL" id="KLU83054.1"/>
    </source>
</evidence>
<reference evidence="3" key="4">
    <citation type="journal article" date="2015" name="G3 (Bethesda)">
        <title>Genome sequences of three phytopathogenic species of the Magnaporthaceae family of fungi.</title>
        <authorList>
            <person name="Okagaki L.H."/>
            <person name="Nunes C.C."/>
            <person name="Sailsbery J."/>
            <person name="Clay B."/>
            <person name="Brown D."/>
            <person name="John T."/>
            <person name="Oh Y."/>
            <person name="Young N."/>
            <person name="Fitzgerald M."/>
            <person name="Haas B.J."/>
            <person name="Zeng Q."/>
            <person name="Young S."/>
            <person name="Adiconis X."/>
            <person name="Fan L."/>
            <person name="Levin J.Z."/>
            <person name="Mitchell T.K."/>
            <person name="Okubara P.A."/>
            <person name="Farman M.L."/>
            <person name="Kohn L.M."/>
            <person name="Birren B."/>
            <person name="Ma L.-J."/>
            <person name="Dean R.A."/>
        </authorList>
    </citation>
    <scope>NUCLEOTIDE SEQUENCE</scope>
    <source>
        <strain evidence="3">ATCC 64411 / 73-15</strain>
    </source>
</reference>